<gene>
    <name evidence="4" type="ORF">NRB20_47680</name>
</gene>
<dbReference type="AlphaFoldDB" id="A0A7K0D7B8"/>
<evidence type="ECO:0000256" key="1">
    <source>
        <dbReference type="ARBA" id="ARBA00023002"/>
    </source>
</evidence>
<dbReference type="PANTHER" id="PTHR35176:SF2">
    <property type="entry name" value="F420H(2)-DEPENDENT REDUCTASE RV1155"/>
    <property type="match status" value="1"/>
</dbReference>
<evidence type="ECO:0000256" key="2">
    <source>
        <dbReference type="SAM" id="MobiDB-lite"/>
    </source>
</evidence>
<dbReference type="GO" id="GO:0016627">
    <property type="term" value="F:oxidoreductase activity, acting on the CH-CH group of donors"/>
    <property type="evidence" value="ECO:0007669"/>
    <property type="project" value="TreeGrafter"/>
</dbReference>
<dbReference type="NCBIfam" id="TIGR03618">
    <property type="entry name" value="Rv1155_F420"/>
    <property type="match status" value="1"/>
</dbReference>
<keyword evidence="1 4" id="KW-0560">Oxidoreductase</keyword>
<feature type="region of interest" description="Disordered" evidence="2">
    <location>
        <begin position="1"/>
        <end position="20"/>
    </location>
</feature>
<protein>
    <submittedName>
        <fullName evidence="4">F420H(2)-dependent reductase</fullName>
        <ecNumber evidence="4">1.-.-.-</ecNumber>
    </submittedName>
</protein>
<accession>A0A7K0D7B8</accession>
<dbReference type="InterPro" id="IPR019920">
    <property type="entry name" value="F420-binding_dom_put"/>
</dbReference>
<dbReference type="SUPFAM" id="SSF50475">
    <property type="entry name" value="FMN-binding split barrel"/>
    <property type="match status" value="1"/>
</dbReference>
<proteinExistence type="predicted"/>
<dbReference type="InterPro" id="IPR052019">
    <property type="entry name" value="F420H2_bilvrd_red/Heme_oxyg"/>
</dbReference>
<dbReference type="PANTHER" id="PTHR35176">
    <property type="entry name" value="HEME OXYGENASE HI_0854-RELATED"/>
    <property type="match status" value="1"/>
</dbReference>
<dbReference type="GO" id="GO:0005829">
    <property type="term" value="C:cytosol"/>
    <property type="evidence" value="ECO:0007669"/>
    <property type="project" value="TreeGrafter"/>
</dbReference>
<dbReference type="EMBL" id="WEGK01000010">
    <property type="protein sequence ID" value="MQY21655.1"/>
    <property type="molecule type" value="Genomic_DNA"/>
</dbReference>
<evidence type="ECO:0000259" key="3">
    <source>
        <dbReference type="Pfam" id="PF01243"/>
    </source>
</evidence>
<keyword evidence="5" id="KW-1185">Reference proteome</keyword>
<dbReference type="EC" id="1.-.-.-" evidence="4"/>
<dbReference type="Gene3D" id="2.30.110.10">
    <property type="entry name" value="Electron Transport, Fmn-binding Protein, Chain A"/>
    <property type="match status" value="1"/>
</dbReference>
<organism evidence="4 5">
    <name type="scientific">Nocardia macrotermitis</name>
    <dbReference type="NCBI Taxonomy" id="2585198"/>
    <lineage>
        <taxon>Bacteria</taxon>
        <taxon>Bacillati</taxon>
        <taxon>Actinomycetota</taxon>
        <taxon>Actinomycetes</taxon>
        <taxon>Mycobacteriales</taxon>
        <taxon>Nocardiaceae</taxon>
        <taxon>Nocardia</taxon>
    </lineage>
</organism>
<sequence>MSDGEQPYGPGRGAPPTRLSPERLDSFLAANRMGALATVKRDGHPHMSTVAYQWNSGERLISIGSTADRLKVRQLRRDPHAALYVSSADHLTFAVAEGVAEVSPVSAVPGDAVGLDMLAMFPEFDNLDDRPKFLANMVEDRRVVITLRVTKLYGDTLSGDS</sequence>
<feature type="domain" description="Pyridoxamine 5'-phosphate oxidase N-terminal" evidence="3">
    <location>
        <begin position="21"/>
        <end position="104"/>
    </location>
</feature>
<comment type="caution">
    <text evidence="4">The sequence shown here is derived from an EMBL/GenBank/DDBJ whole genome shotgun (WGS) entry which is preliminary data.</text>
</comment>
<dbReference type="Proteomes" id="UP000438448">
    <property type="component" value="Unassembled WGS sequence"/>
</dbReference>
<dbReference type="GO" id="GO:0070967">
    <property type="term" value="F:coenzyme F420 binding"/>
    <property type="evidence" value="ECO:0007669"/>
    <property type="project" value="TreeGrafter"/>
</dbReference>
<dbReference type="Pfam" id="PF01243">
    <property type="entry name" value="PNPOx_N"/>
    <property type="match status" value="1"/>
</dbReference>
<evidence type="ECO:0000313" key="4">
    <source>
        <dbReference type="EMBL" id="MQY21655.1"/>
    </source>
</evidence>
<evidence type="ECO:0000313" key="5">
    <source>
        <dbReference type="Proteomes" id="UP000438448"/>
    </source>
</evidence>
<dbReference type="InterPro" id="IPR011576">
    <property type="entry name" value="Pyridox_Oxase_N"/>
</dbReference>
<reference evidence="4 5" key="1">
    <citation type="submission" date="2019-10" db="EMBL/GenBank/DDBJ databases">
        <title>Nocardia macrotermitis sp. nov. and Nocardia aurantia sp. nov., isolated from the gut of fungus growing-termite Macrotermes natalensis.</title>
        <authorList>
            <person name="Benndorf R."/>
            <person name="Schwitalla J."/>
            <person name="Martin K."/>
            <person name="De Beer W."/>
            <person name="Kaster A.-K."/>
            <person name="Vollmers J."/>
            <person name="Poulsen M."/>
            <person name="Beemelmanns C."/>
        </authorList>
    </citation>
    <scope>NUCLEOTIDE SEQUENCE [LARGE SCALE GENOMIC DNA]</scope>
    <source>
        <strain evidence="4 5">RB20</strain>
    </source>
</reference>
<name>A0A7K0D7B8_9NOCA</name>
<dbReference type="InterPro" id="IPR012349">
    <property type="entry name" value="Split_barrel_FMN-bd"/>
</dbReference>